<feature type="transmembrane region" description="Helical" evidence="9">
    <location>
        <begin position="254"/>
        <end position="272"/>
    </location>
</feature>
<evidence type="ECO:0000256" key="3">
    <source>
        <dbReference type="ARBA" id="ARBA00022475"/>
    </source>
</evidence>
<feature type="chain" id="PRO_5042554486" evidence="10">
    <location>
        <begin position="21"/>
        <end position="463"/>
    </location>
</feature>
<evidence type="ECO:0000259" key="11">
    <source>
        <dbReference type="Pfam" id="PF00060"/>
    </source>
</evidence>
<proteinExistence type="inferred from homology"/>
<dbReference type="AlphaFoldDB" id="A0AAJ7RG98"/>
<keyword evidence="12" id="KW-1185">Reference proteome</keyword>
<evidence type="ECO:0000313" key="13">
    <source>
        <dbReference type="RefSeq" id="XP_024940318.1"/>
    </source>
</evidence>
<keyword evidence="3" id="KW-1003">Cell membrane</keyword>
<dbReference type="RefSeq" id="XP_024940318.1">
    <property type="nucleotide sequence ID" value="XM_025084550.1"/>
</dbReference>
<evidence type="ECO:0000256" key="9">
    <source>
        <dbReference type="SAM" id="Phobius"/>
    </source>
</evidence>
<reference evidence="13" key="1">
    <citation type="submission" date="2025-08" db="UniProtKB">
        <authorList>
            <consortium name="RefSeq"/>
        </authorList>
    </citation>
    <scope>IDENTIFICATION</scope>
</reference>
<dbReference type="InterPro" id="IPR052192">
    <property type="entry name" value="Insect_Ionotropic_Sensory_Rcpt"/>
</dbReference>
<feature type="domain" description="Ionotropic glutamate receptor C-terminal" evidence="11">
    <location>
        <begin position="191"/>
        <end position="410"/>
    </location>
</feature>
<evidence type="ECO:0000256" key="8">
    <source>
        <dbReference type="ARBA" id="ARBA00023180"/>
    </source>
</evidence>
<evidence type="ECO:0000256" key="10">
    <source>
        <dbReference type="SAM" id="SignalP"/>
    </source>
</evidence>
<organism evidence="12 13">
    <name type="scientific">Cephus cinctus</name>
    <name type="common">Wheat stem sawfly</name>
    <dbReference type="NCBI Taxonomy" id="211228"/>
    <lineage>
        <taxon>Eukaryota</taxon>
        <taxon>Metazoa</taxon>
        <taxon>Ecdysozoa</taxon>
        <taxon>Arthropoda</taxon>
        <taxon>Hexapoda</taxon>
        <taxon>Insecta</taxon>
        <taxon>Pterygota</taxon>
        <taxon>Neoptera</taxon>
        <taxon>Endopterygota</taxon>
        <taxon>Hymenoptera</taxon>
        <taxon>Cephoidea</taxon>
        <taxon>Cephidae</taxon>
        <taxon>Cephus</taxon>
    </lineage>
</organism>
<sequence length="463" mass="54646">MNHFLTVSLLALICMNHCVSCPISGLIWNSTAEEFILISSIDIFSQIHNMNGNTCHSEYYDLEQYDINGTNIRVSGYEKGVVMFYNNNTKISGTIGDIWTLLSEYLHFEMILTKLESEIFTIVLSNNGNNIEINSDYIRDNNTDVLLAVSIFADNWDYLEYTEPMYKQNFRLYTRRHFKVNKTWLFQLFNWQVWALILIIFIVFTSTDYFFRKLSSRISKTRKENLPPKDHLFYNFAIICNQGDIPDDFESSRILRISISLFSVLILLAYSSQLTSHMTQKSYIPPFVDLETLYADTTYKVIAFENSVVYQAFQLRKIDIYRWISDQRRVSFISRSDSKIYLTCSDSKEFAIFKANDDWLTRNCNVEPIGEKYFENWMAAALPKGYKYRRIFNRGLRKLREFGFFNLLLNRWIQPKIGQYDTFEFISVTIYHVEIIFSVLIYGMIISLIILVIENIMFLVKYQ</sequence>
<dbReference type="Proteomes" id="UP000694920">
    <property type="component" value="Unplaced"/>
</dbReference>
<comment type="similarity">
    <text evidence="2">Belongs to the glutamate-gated ion channel (TC 1.A.10.1) family.</text>
</comment>
<dbReference type="GO" id="GO:0015276">
    <property type="term" value="F:ligand-gated monoatomic ion channel activity"/>
    <property type="evidence" value="ECO:0007669"/>
    <property type="project" value="InterPro"/>
</dbReference>
<protein>
    <submittedName>
        <fullName evidence="13">Uncharacterized protein LOC107267299 isoform X2</fullName>
    </submittedName>
</protein>
<keyword evidence="10" id="KW-0732">Signal</keyword>
<dbReference type="GO" id="GO:0005886">
    <property type="term" value="C:plasma membrane"/>
    <property type="evidence" value="ECO:0007669"/>
    <property type="project" value="UniProtKB-SubCell"/>
</dbReference>
<dbReference type="SUPFAM" id="SSF53850">
    <property type="entry name" value="Periplasmic binding protein-like II"/>
    <property type="match status" value="1"/>
</dbReference>
<gene>
    <name evidence="13" type="primary">LOC107267299</name>
</gene>
<evidence type="ECO:0000256" key="5">
    <source>
        <dbReference type="ARBA" id="ARBA00022989"/>
    </source>
</evidence>
<dbReference type="GeneID" id="107267299"/>
<evidence type="ECO:0000256" key="1">
    <source>
        <dbReference type="ARBA" id="ARBA00004651"/>
    </source>
</evidence>
<evidence type="ECO:0000256" key="2">
    <source>
        <dbReference type="ARBA" id="ARBA00008685"/>
    </source>
</evidence>
<dbReference type="InterPro" id="IPR001320">
    <property type="entry name" value="Iontro_rcpt_C"/>
</dbReference>
<comment type="subcellular location">
    <subcellularLocation>
        <location evidence="1">Cell membrane</location>
        <topology evidence="1">Multi-pass membrane protein</topology>
    </subcellularLocation>
</comment>
<keyword evidence="6 9" id="KW-0472">Membrane</keyword>
<keyword evidence="8" id="KW-0325">Glycoprotein</keyword>
<dbReference type="Gene3D" id="1.10.287.70">
    <property type="match status" value="1"/>
</dbReference>
<keyword evidence="7" id="KW-0675">Receptor</keyword>
<evidence type="ECO:0000256" key="7">
    <source>
        <dbReference type="ARBA" id="ARBA00023170"/>
    </source>
</evidence>
<accession>A0AAJ7RG98</accession>
<dbReference type="PANTHER" id="PTHR42643">
    <property type="entry name" value="IONOTROPIC RECEPTOR 20A-RELATED"/>
    <property type="match status" value="1"/>
</dbReference>
<dbReference type="PANTHER" id="PTHR42643:SF24">
    <property type="entry name" value="IONOTROPIC RECEPTOR 60A"/>
    <property type="match status" value="1"/>
</dbReference>
<feature type="transmembrane region" description="Helical" evidence="9">
    <location>
        <begin position="435"/>
        <end position="460"/>
    </location>
</feature>
<name>A0AAJ7RG98_CEPCN</name>
<evidence type="ECO:0000256" key="4">
    <source>
        <dbReference type="ARBA" id="ARBA00022692"/>
    </source>
</evidence>
<dbReference type="Pfam" id="PF00060">
    <property type="entry name" value="Lig_chan"/>
    <property type="match status" value="1"/>
</dbReference>
<evidence type="ECO:0000256" key="6">
    <source>
        <dbReference type="ARBA" id="ARBA00023136"/>
    </source>
</evidence>
<keyword evidence="5 9" id="KW-1133">Transmembrane helix</keyword>
<keyword evidence="4 9" id="KW-0812">Transmembrane</keyword>
<feature type="signal peptide" evidence="10">
    <location>
        <begin position="1"/>
        <end position="20"/>
    </location>
</feature>
<feature type="transmembrane region" description="Helical" evidence="9">
    <location>
        <begin position="191"/>
        <end position="211"/>
    </location>
</feature>
<evidence type="ECO:0000313" key="12">
    <source>
        <dbReference type="Proteomes" id="UP000694920"/>
    </source>
</evidence>
<dbReference type="GO" id="GO:0050906">
    <property type="term" value="P:detection of stimulus involved in sensory perception"/>
    <property type="evidence" value="ECO:0007669"/>
    <property type="project" value="UniProtKB-ARBA"/>
</dbReference>